<feature type="compositionally biased region" description="Polar residues" evidence="2">
    <location>
        <begin position="125"/>
        <end position="155"/>
    </location>
</feature>
<evidence type="ECO:0000313" key="5">
    <source>
        <dbReference type="Proteomes" id="UP000238479"/>
    </source>
</evidence>
<evidence type="ECO:0000259" key="3">
    <source>
        <dbReference type="PROSITE" id="PS50158"/>
    </source>
</evidence>
<protein>
    <submittedName>
        <fullName evidence="4">Putative transcription factor interactor and regulator CCHC(Zn) family</fullName>
    </submittedName>
</protein>
<feature type="region of interest" description="Disordered" evidence="2">
    <location>
        <begin position="121"/>
        <end position="158"/>
    </location>
</feature>
<dbReference type="GO" id="GO:0008270">
    <property type="term" value="F:zinc ion binding"/>
    <property type="evidence" value="ECO:0007669"/>
    <property type="project" value="UniProtKB-KW"/>
</dbReference>
<comment type="caution">
    <text evidence="4">The sequence shown here is derived from an EMBL/GenBank/DDBJ whole genome shotgun (WGS) entry which is preliminary data.</text>
</comment>
<keyword evidence="5" id="KW-1185">Reference proteome</keyword>
<dbReference type="PROSITE" id="PS50158">
    <property type="entry name" value="ZF_CCHC"/>
    <property type="match status" value="1"/>
</dbReference>
<accession>A0A2P6Q940</accession>
<evidence type="ECO:0000313" key="4">
    <source>
        <dbReference type="EMBL" id="PRQ30674.1"/>
    </source>
</evidence>
<keyword evidence="1" id="KW-0862">Zinc</keyword>
<dbReference type="PANTHER" id="PTHR31286:SF178">
    <property type="entry name" value="DUF4283 DOMAIN-CONTAINING PROTEIN"/>
    <property type="match status" value="1"/>
</dbReference>
<dbReference type="AlphaFoldDB" id="A0A2P6Q940"/>
<dbReference type="GO" id="GO:0003676">
    <property type="term" value="F:nucleic acid binding"/>
    <property type="evidence" value="ECO:0007669"/>
    <property type="project" value="InterPro"/>
</dbReference>
<dbReference type="InterPro" id="IPR025836">
    <property type="entry name" value="Zn_knuckle_CX2CX4HX4C"/>
</dbReference>
<dbReference type="STRING" id="74649.A0A2P6Q940"/>
<keyword evidence="1" id="KW-0863">Zinc-finger</keyword>
<dbReference type="EMBL" id="PDCK01000043">
    <property type="protein sequence ID" value="PRQ30674.1"/>
    <property type="molecule type" value="Genomic_DNA"/>
</dbReference>
<dbReference type="PANTHER" id="PTHR31286">
    <property type="entry name" value="GLYCINE-RICH CELL WALL STRUCTURAL PROTEIN 1.8-LIKE"/>
    <property type="match status" value="1"/>
</dbReference>
<dbReference type="InterPro" id="IPR001878">
    <property type="entry name" value="Znf_CCHC"/>
</dbReference>
<reference evidence="4 5" key="1">
    <citation type="journal article" date="2018" name="Nat. Genet.">
        <title>The Rosa genome provides new insights in the design of modern roses.</title>
        <authorList>
            <person name="Bendahmane M."/>
        </authorList>
    </citation>
    <scope>NUCLEOTIDE SEQUENCE [LARGE SCALE GENOMIC DNA]</scope>
    <source>
        <strain evidence="5">cv. Old Blush</strain>
    </source>
</reference>
<proteinExistence type="predicted"/>
<evidence type="ECO:0000256" key="1">
    <source>
        <dbReference type="PROSITE-ProRule" id="PRU00047"/>
    </source>
</evidence>
<dbReference type="Proteomes" id="UP000238479">
    <property type="component" value="Chromosome 5"/>
</dbReference>
<feature type="compositionally biased region" description="Basic residues" evidence="2">
    <location>
        <begin position="333"/>
        <end position="344"/>
    </location>
</feature>
<evidence type="ECO:0000256" key="2">
    <source>
        <dbReference type="SAM" id="MobiDB-lite"/>
    </source>
</evidence>
<organism evidence="4 5">
    <name type="scientific">Rosa chinensis</name>
    <name type="common">China rose</name>
    <dbReference type="NCBI Taxonomy" id="74649"/>
    <lineage>
        <taxon>Eukaryota</taxon>
        <taxon>Viridiplantae</taxon>
        <taxon>Streptophyta</taxon>
        <taxon>Embryophyta</taxon>
        <taxon>Tracheophyta</taxon>
        <taxon>Spermatophyta</taxon>
        <taxon>Magnoliopsida</taxon>
        <taxon>eudicotyledons</taxon>
        <taxon>Gunneridae</taxon>
        <taxon>Pentapetalae</taxon>
        <taxon>rosids</taxon>
        <taxon>fabids</taxon>
        <taxon>Rosales</taxon>
        <taxon>Rosaceae</taxon>
        <taxon>Rosoideae</taxon>
        <taxon>Rosoideae incertae sedis</taxon>
        <taxon>Rosa</taxon>
    </lineage>
</organism>
<name>A0A2P6Q940_ROSCH</name>
<feature type="domain" description="CCHC-type" evidence="3">
    <location>
        <begin position="59"/>
        <end position="73"/>
    </location>
</feature>
<gene>
    <name evidence="4" type="ORF">RchiOBHm_Chr5g0027191</name>
</gene>
<feature type="region of interest" description="Disordered" evidence="2">
    <location>
        <begin position="286"/>
        <end position="365"/>
    </location>
</feature>
<dbReference type="Gramene" id="PRQ30674">
    <property type="protein sequence ID" value="PRQ30674"/>
    <property type="gene ID" value="RchiOBHm_Chr5g0027191"/>
</dbReference>
<sequence length="365" mass="40482">MLGSVLEVEDPTIIGNRGYLRLRVDFDMSKPLATFIQLPRANSSTSRIRLQYENLRNFCFNCGRLGHMFSSCRYQVNPILVSMGVKYDNSLIADPPQKPVFTQSSFPAEFPYVPTTGIFGRNKRGSFQSKNLNSEKLGSSEHNGPNRAHNSTSDGDLTAKYHSAGPSWSLRDKSLSPLRLHRPRIPLTGPPHLWDPDAHGTFFRNGSVTRALGGLSIKDGAWADPECIPPWAFQNKHEYYNSNPHFPVPTEIDNFGGPLIKQAGPPYIQLIELNLADTIVSMMEESTTMPGVTKRKRKPKKSLEEGGDSKPTPKRPKILQSPRLRLSNTGGRGRGRGRGGRGRGRNTTDRPSKHPNPLSSDAPDS</sequence>
<dbReference type="InterPro" id="IPR040256">
    <property type="entry name" value="At4g02000-like"/>
</dbReference>
<dbReference type="Pfam" id="PF14392">
    <property type="entry name" value="zf-CCHC_4"/>
    <property type="match status" value="1"/>
</dbReference>
<keyword evidence="1" id="KW-0479">Metal-binding</keyword>